<dbReference type="GO" id="GO:0000981">
    <property type="term" value="F:DNA-binding transcription factor activity, RNA polymerase II-specific"/>
    <property type="evidence" value="ECO:0007669"/>
    <property type="project" value="UniProtKB-ARBA"/>
</dbReference>
<dbReference type="OrthoDB" id="6365676at2759"/>
<dbReference type="Pfam" id="PF00096">
    <property type="entry name" value="zf-C2H2"/>
    <property type="match status" value="2"/>
</dbReference>
<evidence type="ECO:0000256" key="4">
    <source>
        <dbReference type="ARBA" id="ARBA00022833"/>
    </source>
</evidence>
<dbReference type="GO" id="GO:0008270">
    <property type="term" value="F:zinc ion binding"/>
    <property type="evidence" value="ECO:0007669"/>
    <property type="project" value="UniProtKB-KW"/>
</dbReference>
<dbReference type="EMBL" id="KV441006">
    <property type="protein sequence ID" value="OAD66088.1"/>
    <property type="molecule type" value="Genomic_DNA"/>
</dbReference>
<evidence type="ECO:0000313" key="8">
    <source>
        <dbReference type="Proteomes" id="UP000077315"/>
    </source>
</evidence>
<dbReference type="PROSITE" id="PS50157">
    <property type="entry name" value="ZINC_FINGER_C2H2_2"/>
    <property type="match status" value="2"/>
</dbReference>
<accession>A0A167JJ57</accession>
<dbReference type="FunFam" id="3.30.160.60:FF:000072">
    <property type="entry name" value="zinc finger protein 143 isoform X1"/>
    <property type="match status" value="1"/>
</dbReference>
<dbReference type="RefSeq" id="XP_018284128.1">
    <property type="nucleotide sequence ID" value="XM_018437526.1"/>
</dbReference>
<gene>
    <name evidence="7" type="ORF">PHYBLDRAFT_175611</name>
</gene>
<dbReference type="PANTHER" id="PTHR23235:SF60">
    <property type="entry name" value="STRIPE, ISOFORM D"/>
    <property type="match status" value="1"/>
</dbReference>
<dbReference type="PANTHER" id="PTHR23235">
    <property type="entry name" value="KRUEPPEL-LIKE TRANSCRIPTION FACTOR"/>
    <property type="match status" value="1"/>
</dbReference>
<keyword evidence="8" id="KW-1185">Reference proteome</keyword>
<dbReference type="InterPro" id="IPR013087">
    <property type="entry name" value="Znf_C2H2_type"/>
</dbReference>
<dbReference type="Proteomes" id="UP000077315">
    <property type="component" value="Unassembled WGS sequence"/>
</dbReference>
<evidence type="ECO:0000256" key="1">
    <source>
        <dbReference type="ARBA" id="ARBA00022723"/>
    </source>
</evidence>
<keyword evidence="1" id="KW-0479">Metal-binding</keyword>
<dbReference type="GO" id="GO:0000978">
    <property type="term" value="F:RNA polymerase II cis-regulatory region sequence-specific DNA binding"/>
    <property type="evidence" value="ECO:0007669"/>
    <property type="project" value="TreeGrafter"/>
</dbReference>
<dbReference type="STRING" id="763407.A0A167JJ57"/>
<dbReference type="AlphaFoldDB" id="A0A167JJ57"/>
<dbReference type="InParanoid" id="A0A167JJ57"/>
<organism evidence="7 8">
    <name type="scientific">Phycomyces blakesleeanus (strain ATCC 8743b / DSM 1359 / FGSC 10004 / NBRC 33097 / NRRL 1555)</name>
    <dbReference type="NCBI Taxonomy" id="763407"/>
    <lineage>
        <taxon>Eukaryota</taxon>
        <taxon>Fungi</taxon>
        <taxon>Fungi incertae sedis</taxon>
        <taxon>Mucoromycota</taxon>
        <taxon>Mucoromycotina</taxon>
        <taxon>Mucoromycetes</taxon>
        <taxon>Mucorales</taxon>
        <taxon>Phycomycetaceae</taxon>
        <taxon>Phycomyces</taxon>
    </lineage>
</organism>
<evidence type="ECO:0000256" key="3">
    <source>
        <dbReference type="ARBA" id="ARBA00022771"/>
    </source>
</evidence>
<keyword evidence="2" id="KW-0677">Repeat</keyword>
<dbReference type="PROSITE" id="PS00028">
    <property type="entry name" value="ZINC_FINGER_C2H2_1"/>
    <property type="match status" value="2"/>
</dbReference>
<evidence type="ECO:0000256" key="2">
    <source>
        <dbReference type="ARBA" id="ARBA00022737"/>
    </source>
</evidence>
<keyword evidence="4" id="KW-0862">Zinc</keyword>
<dbReference type="InterPro" id="IPR036236">
    <property type="entry name" value="Znf_C2H2_sf"/>
</dbReference>
<dbReference type="VEuPathDB" id="FungiDB:PHYBLDRAFT_175611"/>
<dbReference type="SMART" id="SM00355">
    <property type="entry name" value="ZnF_C2H2"/>
    <property type="match status" value="2"/>
</dbReference>
<proteinExistence type="predicted"/>
<dbReference type="GeneID" id="28998432"/>
<feature type="domain" description="C2H2-type" evidence="6">
    <location>
        <begin position="256"/>
        <end position="286"/>
    </location>
</feature>
<name>A0A167JJ57_PHYB8</name>
<dbReference type="SUPFAM" id="SSF57667">
    <property type="entry name" value="beta-beta-alpha zinc fingers"/>
    <property type="match status" value="1"/>
</dbReference>
<evidence type="ECO:0000256" key="5">
    <source>
        <dbReference type="PROSITE-ProRule" id="PRU00042"/>
    </source>
</evidence>
<sequence length="330" mass="36796">MQSPCTLLEIGSQNKRLASISNDHIYPSPILTPPTSNSSSPYSQYHSSFVLFSEHPTTQPLSLTSLFLSSFAPHQQYYCHSPQNPFDFLSVEPPISQSNLDSLSLANSYTTSLDHTALNESNPEPLSLISTLNHNGNNNFDGSNLINPIDQIDSVDSVDQIDQIDQTNLDYFGTSINGYHSFCQHSSYSGLTTNSFQNQKAYLSIGQSPTLTSITSVSASASSSSSVRVEATPTHTIPTKTRKSRFSSGEPNSRFFVCYTDGCGRVFKRSEHLKRHIRSIHTLERPYECPYDLCSKRFARSDNLSQHIRVHRTSKKALIRMQHTAVEHLP</sequence>
<feature type="domain" description="C2H2-type" evidence="6">
    <location>
        <begin position="287"/>
        <end position="316"/>
    </location>
</feature>
<protein>
    <submittedName>
        <fullName evidence="7">C2H2-type zinc finger transcription factor</fullName>
    </submittedName>
</protein>
<evidence type="ECO:0000259" key="6">
    <source>
        <dbReference type="PROSITE" id="PS50157"/>
    </source>
</evidence>
<keyword evidence="3 5" id="KW-0863">Zinc-finger</keyword>
<dbReference type="Gene3D" id="3.30.160.60">
    <property type="entry name" value="Classic Zinc Finger"/>
    <property type="match status" value="2"/>
</dbReference>
<reference evidence="8" key="1">
    <citation type="submission" date="2015-06" db="EMBL/GenBank/DDBJ databases">
        <title>Expansion of signal transduction pathways in fungi by whole-genome duplication.</title>
        <authorList>
            <consortium name="DOE Joint Genome Institute"/>
            <person name="Corrochano L.M."/>
            <person name="Kuo A."/>
            <person name="Marcet-Houben M."/>
            <person name="Polaino S."/>
            <person name="Salamov A."/>
            <person name="Villalobos J.M."/>
            <person name="Alvarez M.I."/>
            <person name="Avalos J."/>
            <person name="Benito E.P."/>
            <person name="Benoit I."/>
            <person name="Burger G."/>
            <person name="Camino L.P."/>
            <person name="Canovas D."/>
            <person name="Cerda-Olmedo E."/>
            <person name="Cheng J.-F."/>
            <person name="Dominguez A."/>
            <person name="Elias M."/>
            <person name="Eslava A.P."/>
            <person name="Glaser F."/>
            <person name="Grimwood J."/>
            <person name="Gutierrez G."/>
            <person name="Heitman J."/>
            <person name="Henrissat B."/>
            <person name="Iturriaga E.A."/>
            <person name="Lang B.F."/>
            <person name="Lavin J.L."/>
            <person name="Lee S."/>
            <person name="Li W."/>
            <person name="Lindquist E."/>
            <person name="Lopez-Garcia S."/>
            <person name="Luque E.M."/>
            <person name="Marcos A.T."/>
            <person name="Martin J."/>
            <person name="McCluskey K."/>
            <person name="Medina H.R."/>
            <person name="Miralles-Duran A."/>
            <person name="Miyazaki A."/>
            <person name="Munoz-Torres E."/>
            <person name="Oguiza J.A."/>
            <person name="Ohm R."/>
            <person name="Olmedo M."/>
            <person name="Orejas M."/>
            <person name="Ortiz-Castellanos L."/>
            <person name="Pisabarro A.G."/>
            <person name="Rodriguez-Romero J."/>
            <person name="Ruiz-Herrera J."/>
            <person name="Ruiz-Vazquez R."/>
            <person name="Sanz C."/>
            <person name="Schackwitz W."/>
            <person name="Schmutz J."/>
            <person name="Shahriari M."/>
            <person name="Shelest E."/>
            <person name="Silva-Franco F."/>
            <person name="Soanes D."/>
            <person name="Syed K."/>
            <person name="Tagua V.G."/>
            <person name="Talbot N.J."/>
            <person name="Thon M."/>
            <person name="De vries R.P."/>
            <person name="Wiebenga A."/>
            <person name="Yadav J.S."/>
            <person name="Braun E.L."/>
            <person name="Baker S."/>
            <person name="Garre V."/>
            <person name="Horwitz B."/>
            <person name="Torres-Martinez S."/>
            <person name="Idnurm A."/>
            <person name="Herrera-Estrella A."/>
            <person name="Gabaldon T."/>
            <person name="Grigoriev I.V."/>
        </authorList>
    </citation>
    <scope>NUCLEOTIDE SEQUENCE [LARGE SCALE GENOMIC DNA]</scope>
    <source>
        <strain evidence="8">NRRL 1555(-)</strain>
    </source>
</reference>
<evidence type="ECO:0000313" key="7">
    <source>
        <dbReference type="EMBL" id="OAD66088.1"/>
    </source>
</evidence>